<dbReference type="InterPro" id="IPR011650">
    <property type="entry name" value="Peptidase_M20_dimer"/>
</dbReference>
<organism evidence="2 3">
    <name type="scientific">Manduca sexta</name>
    <name type="common">Tobacco hawkmoth</name>
    <name type="synonym">Tobacco hornworm</name>
    <dbReference type="NCBI Taxonomy" id="7130"/>
    <lineage>
        <taxon>Eukaryota</taxon>
        <taxon>Metazoa</taxon>
        <taxon>Ecdysozoa</taxon>
        <taxon>Arthropoda</taxon>
        <taxon>Hexapoda</taxon>
        <taxon>Insecta</taxon>
        <taxon>Pterygota</taxon>
        <taxon>Neoptera</taxon>
        <taxon>Endopterygota</taxon>
        <taxon>Lepidoptera</taxon>
        <taxon>Glossata</taxon>
        <taxon>Ditrysia</taxon>
        <taxon>Bombycoidea</taxon>
        <taxon>Sphingidae</taxon>
        <taxon>Sphinginae</taxon>
        <taxon>Sphingini</taxon>
        <taxon>Manduca</taxon>
    </lineage>
</organism>
<protein>
    <recommendedName>
        <fullName evidence="1">Peptidase M20 dimerisation domain-containing protein</fullName>
    </recommendedName>
</protein>
<dbReference type="AlphaFoldDB" id="A0A922D233"/>
<dbReference type="PANTHER" id="PTHR45892">
    <property type="entry name" value="AMINOACYLASE-1"/>
    <property type="match status" value="1"/>
</dbReference>
<gene>
    <name evidence="2" type="ORF">O3G_MSEX015487</name>
</gene>
<evidence type="ECO:0000313" key="3">
    <source>
        <dbReference type="Proteomes" id="UP000791440"/>
    </source>
</evidence>
<reference evidence="2" key="1">
    <citation type="journal article" date="2016" name="Insect Biochem. Mol. Biol.">
        <title>Multifaceted biological insights from a draft genome sequence of the tobacco hornworm moth, Manduca sexta.</title>
        <authorList>
            <person name="Kanost M.R."/>
            <person name="Arrese E.L."/>
            <person name="Cao X."/>
            <person name="Chen Y.R."/>
            <person name="Chellapilla S."/>
            <person name="Goldsmith M.R."/>
            <person name="Grosse-Wilde E."/>
            <person name="Heckel D.G."/>
            <person name="Herndon N."/>
            <person name="Jiang H."/>
            <person name="Papanicolaou A."/>
            <person name="Qu J."/>
            <person name="Soulages J.L."/>
            <person name="Vogel H."/>
            <person name="Walters J."/>
            <person name="Waterhouse R.M."/>
            <person name="Ahn S.J."/>
            <person name="Almeida F.C."/>
            <person name="An C."/>
            <person name="Aqrawi P."/>
            <person name="Bretschneider A."/>
            <person name="Bryant W.B."/>
            <person name="Bucks S."/>
            <person name="Chao H."/>
            <person name="Chevignon G."/>
            <person name="Christen J.M."/>
            <person name="Clarke D.F."/>
            <person name="Dittmer N.T."/>
            <person name="Ferguson L.C.F."/>
            <person name="Garavelou S."/>
            <person name="Gordon K.H.J."/>
            <person name="Gunaratna R.T."/>
            <person name="Han Y."/>
            <person name="Hauser F."/>
            <person name="He Y."/>
            <person name="Heidel-Fischer H."/>
            <person name="Hirsh A."/>
            <person name="Hu Y."/>
            <person name="Jiang H."/>
            <person name="Kalra D."/>
            <person name="Klinner C."/>
            <person name="Konig C."/>
            <person name="Kovar C."/>
            <person name="Kroll A.R."/>
            <person name="Kuwar S.S."/>
            <person name="Lee S.L."/>
            <person name="Lehman R."/>
            <person name="Li K."/>
            <person name="Li Z."/>
            <person name="Liang H."/>
            <person name="Lovelace S."/>
            <person name="Lu Z."/>
            <person name="Mansfield J.H."/>
            <person name="McCulloch K.J."/>
            <person name="Mathew T."/>
            <person name="Morton B."/>
            <person name="Muzny D.M."/>
            <person name="Neunemann D."/>
            <person name="Ongeri F."/>
            <person name="Pauchet Y."/>
            <person name="Pu L.L."/>
            <person name="Pyrousis I."/>
            <person name="Rao X.J."/>
            <person name="Redding A."/>
            <person name="Roesel C."/>
            <person name="Sanchez-Gracia A."/>
            <person name="Schaack S."/>
            <person name="Shukla A."/>
            <person name="Tetreau G."/>
            <person name="Wang Y."/>
            <person name="Xiong G.H."/>
            <person name="Traut W."/>
            <person name="Walsh T.K."/>
            <person name="Worley K.C."/>
            <person name="Wu D."/>
            <person name="Wu W."/>
            <person name="Wu Y.Q."/>
            <person name="Zhang X."/>
            <person name="Zou Z."/>
            <person name="Zucker H."/>
            <person name="Briscoe A.D."/>
            <person name="Burmester T."/>
            <person name="Clem R.J."/>
            <person name="Feyereisen R."/>
            <person name="Grimmelikhuijzen C.J.P."/>
            <person name="Hamodrakas S.J."/>
            <person name="Hansson B.S."/>
            <person name="Huguet E."/>
            <person name="Jermiin L.S."/>
            <person name="Lan Q."/>
            <person name="Lehman H.K."/>
            <person name="Lorenzen M."/>
            <person name="Merzendorfer H."/>
            <person name="Michalopoulos I."/>
            <person name="Morton D.B."/>
            <person name="Muthukrishnan S."/>
            <person name="Oakeshott J.G."/>
            <person name="Palmer W."/>
            <person name="Park Y."/>
            <person name="Passarelli A.L."/>
            <person name="Rozas J."/>
            <person name="Schwartz L.M."/>
            <person name="Smith W."/>
            <person name="Southgate A."/>
            <person name="Vilcinskas A."/>
            <person name="Vogt R."/>
            <person name="Wang P."/>
            <person name="Werren J."/>
            <person name="Yu X.Q."/>
            <person name="Zhou J.J."/>
            <person name="Brown S.J."/>
            <person name="Scherer S.E."/>
            <person name="Richards S."/>
            <person name="Blissard G.W."/>
        </authorList>
    </citation>
    <scope>NUCLEOTIDE SEQUENCE</scope>
</reference>
<evidence type="ECO:0000313" key="2">
    <source>
        <dbReference type="EMBL" id="KAG6465907.1"/>
    </source>
</evidence>
<proteinExistence type="predicted"/>
<dbReference type="Proteomes" id="UP000791440">
    <property type="component" value="Unassembled WGS sequence"/>
</dbReference>
<dbReference type="Pfam" id="PF07687">
    <property type="entry name" value="M20_dimer"/>
    <property type="match status" value="1"/>
</dbReference>
<keyword evidence="3" id="KW-1185">Reference proteome</keyword>
<dbReference type="InterPro" id="IPR052083">
    <property type="entry name" value="Aminoacylase-1_M20A"/>
</dbReference>
<sequence length="107" mass="12341">MKLRAEEKRKLDERNLWFGDVTTINLTQLEGGVQVNVLPESLSASFDIRIATDVDHDEFEEMILRWCKEAGQDVTLEYLVKNPQVNNTKIDDSNLFWVAIKKAANEM</sequence>
<accession>A0A922D233</accession>
<dbReference type="GO" id="GO:0004046">
    <property type="term" value="F:aminoacylase activity"/>
    <property type="evidence" value="ECO:0007669"/>
    <property type="project" value="TreeGrafter"/>
</dbReference>
<comment type="caution">
    <text evidence="2">The sequence shown here is derived from an EMBL/GenBank/DDBJ whole genome shotgun (WGS) entry which is preliminary data.</text>
</comment>
<dbReference type="EMBL" id="JH670066">
    <property type="protein sequence ID" value="KAG6465907.1"/>
    <property type="molecule type" value="Genomic_DNA"/>
</dbReference>
<name>A0A922D233_MANSE</name>
<dbReference type="PANTHER" id="PTHR45892:SF1">
    <property type="entry name" value="AMINOACYLASE-1"/>
    <property type="match status" value="1"/>
</dbReference>
<evidence type="ECO:0000259" key="1">
    <source>
        <dbReference type="Pfam" id="PF07687"/>
    </source>
</evidence>
<reference evidence="2" key="2">
    <citation type="submission" date="2020-12" db="EMBL/GenBank/DDBJ databases">
        <authorList>
            <person name="Kanost M."/>
        </authorList>
    </citation>
    <scope>NUCLEOTIDE SEQUENCE</scope>
</reference>
<feature type="domain" description="Peptidase M20 dimerisation" evidence="1">
    <location>
        <begin position="21"/>
        <end position="71"/>
    </location>
</feature>